<dbReference type="PIRSF" id="PIRSF005943">
    <property type="entry name" value="NMPRT"/>
    <property type="match status" value="1"/>
</dbReference>
<organism evidence="11 12">
    <name type="scientific">Paeniglutamicibacter kerguelensis</name>
    <dbReference type="NCBI Taxonomy" id="254788"/>
    <lineage>
        <taxon>Bacteria</taxon>
        <taxon>Bacillati</taxon>
        <taxon>Actinomycetota</taxon>
        <taxon>Actinomycetes</taxon>
        <taxon>Micrococcales</taxon>
        <taxon>Micrococcaceae</taxon>
        <taxon>Paeniglutamicibacter</taxon>
    </lineage>
</organism>
<dbReference type="Proteomes" id="UP001296993">
    <property type="component" value="Unassembled WGS sequence"/>
</dbReference>
<keyword evidence="2" id="KW-0662">Pyridine nucleotide biosynthesis</keyword>
<dbReference type="InterPro" id="IPR041529">
    <property type="entry name" value="DUF5598"/>
</dbReference>
<evidence type="ECO:0000259" key="10">
    <source>
        <dbReference type="Pfam" id="PF18127"/>
    </source>
</evidence>
<evidence type="ECO:0000256" key="1">
    <source>
        <dbReference type="ARBA" id="ARBA00010897"/>
    </source>
</evidence>
<dbReference type="SUPFAM" id="SSF51690">
    <property type="entry name" value="Nicotinate/Quinolinate PRTase C-terminal domain-like"/>
    <property type="match status" value="1"/>
</dbReference>
<dbReference type="InterPro" id="IPR013785">
    <property type="entry name" value="Aldolase_TIM"/>
</dbReference>
<feature type="domain" description="Nicotinamide phosphoribosyltransferase N-terminal" evidence="10">
    <location>
        <begin position="27"/>
        <end position="77"/>
    </location>
</feature>
<evidence type="ECO:0000256" key="7">
    <source>
        <dbReference type="ARBA" id="ARBA00035036"/>
    </source>
</evidence>
<dbReference type="RefSeq" id="WP_210000676.1">
    <property type="nucleotide sequence ID" value="NZ_BAAAJY010000001.1"/>
</dbReference>
<comment type="caution">
    <text evidence="11">The sequence shown here is derived from an EMBL/GenBank/DDBJ whole genome shotgun (WGS) entry which is preliminary data.</text>
</comment>
<reference evidence="11 12" key="1">
    <citation type="submission" date="2021-03" db="EMBL/GenBank/DDBJ databases">
        <title>Sequencing the genomes of 1000 actinobacteria strains.</title>
        <authorList>
            <person name="Klenk H.-P."/>
        </authorList>
    </citation>
    <scope>NUCLEOTIDE SEQUENCE [LARGE SCALE GENOMIC DNA]</scope>
    <source>
        <strain evidence="11 12">DSM 15797</strain>
    </source>
</reference>
<comment type="similarity">
    <text evidence="1">Belongs to the NAPRTase family.</text>
</comment>
<evidence type="ECO:0000256" key="8">
    <source>
        <dbReference type="ARBA" id="ARBA00047835"/>
    </source>
</evidence>
<dbReference type="Pfam" id="PF18127">
    <property type="entry name" value="NAMPT_N"/>
    <property type="match status" value="1"/>
</dbReference>
<dbReference type="PANTHER" id="PTHR43816:SF1">
    <property type="entry name" value="NICOTINAMIDE PHOSPHORIBOSYLTRANSFERASE"/>
    <property type="match status" value="1"/>
</dbReference>
<evidence type="ECO:0000256" key="4">
    <source>
        <dbReference type="ARBA" id="ARBA00022679"/>
    </source>
</evidence>
<evidence type="ECO:0000313" key="12">
    <source>
        <dbReference type="Proteomes" id="UP001296993"/>
    </source>
</evidence>
<dbReference type="InterPro" id="IPR041525">
    <property type="entry name" value="N/Namide_PRibTrfase"/>
</dbReference>
<accession>A0ABS4XIA3</accession>
<dbReference type="EMBL" id="JAGIOF010000001">
    <property type="protein sequence ID" value="MBP2387983.1"/>
    <property type="molecule type" value="Genomic_DNA"/>
</dbReference>
<dbReference type="GO" id="GO:0047280">
    <property type="term" value="F:nicotinamide phosphoribosyltransferase activity"/>
    <property type="evidence" value="ECO:0007669"/>
    <property type="project" value="UniProtKB-EC"/>
</dbReference>
<keyword evidence="12" id="KW-1185">Reference proteome</keyword>
<dbReference type="Pfam" id="PF04095">
    <property type="entry name" value="NAPRTase"/>
    <property type="match status" value="1"/>
</dbReference>
<dbReference type="InterPro" id="IPR016471">
    <property type="entry name" value="Nicotinamide_PRibTrfase"/>
</dbReference>
<dbReference type="PANTHER" id="PTHR43816">
    <property type="entry name" value="NICOTINAMIDE PHOSPHORIBOSYLTRANSFERASE"/>
    <property type="match status" value="1"/>
</dbReference>
<dbReference type="EC" id="2.4.2.12" evidence="6"/>
<dbReference type="Gene3D" id="3.20.20.70">
    <property type="entry name" value="Aldolase class I"/>
    <property type="match status" value="1"/>
</dbReference>
<evidence type="ECO:0000313" key="11">
    <source>
        <dbReference type="EMBL" id="MBP2387983.1"/>
    </source>
</evidence>
<name>A0ABS4XIA3_9MICC</name>
<keyword evidence="3 11" id="KW-0328">Glycosyltransferase</keyword>
<proteinExistence type="inferred from homology"/>
<comment type="catalytic activity">
    <reaction evidence="8">
        <text>beta-nicotinamide D-ribonucleotide + diphosphate = 5-phospho-alpha-D-ribose 1-diphosphate + nicotinamide + H(+)</text>
        <dbReference type="Rhea" id="RHEA:16149"/>
        <dbReference type="ChEBI" id="CHEBI:14649"/>
        <dbReference type="ChEBI" id="CHEBI:15378"/>
        <dbReference type="ChEBI" id="CHEBI:17154"/>
        <dbReference type="ChEBI" id="CHEBI:33019"/>
        <dbReference type="ChEBI" id="CHEBI:58017"/>
        <dbReference type="EC" id="2.4.2.12"/>
    </reaction>
    <physiologicalReaction direction="right-to-left" evidence="8">
        <dbReference type="Rhea" id="RHEA:16151"/>
    </physiologicalReaction>
</comment>
<evidence type="ECO:0000256" key="3">
    <source>
        <dbReference type="ARBA" id="ARBA00022676"/>
    </source>
</evidence>
<evidence type="ECO:0000256" key="5">
    <source>
        <dbReference type="ARBA" id="ARBA00035007"/>
    </source>
</evidence>
<evidence type="ECO:0000259" key="9">
    <source>
        <dbReference type="Pfam" id="PF04095"/>
    </source>
</evidence>
<gene>
    <name evidence="11" type="ORF">JOF47_003494</name>
</gene>
<dbReference type="NCBIfam" id="NF006629">
    <property type="entry name" value="PRK09198.1"/>
    <property type="match status" value="1"/>
</dbReference>
<comment type="pathway">
    <text evidence="5">Cofactor biosynthesis; NAD(+) biosynthesis; nicotinamide D-ribonucleotide from 5-phospho-alpha-D-ribose 1-diphosphate and nicotinamide: step 1/1.</text>
</comment>
<evidence type="ECO:0000256" key="2">
    <source>
        <dbReference type="ARBA" id="ARBA00022642"/>
    </source>
</evidence>
<dbReference type="InterPro" id="IPR036068">
    <property type="entry name" value="Nicotinate_pribotase-like_C"/>
</dbReference>
<sequence length="523" mass="56620">MTNTASTFTQTNTFTGTSTKAAVTAPLFETDAYKLGHRGLYPAGTTQVLVNFTNRASRIDGVDKVVHFGLQAFLQSYCIEAFAPFFAADEDDAVNAYLDTLTGVLGPNHGIDAEHVRALHRRGYLPLMFRALPEGTLVPLRVPSITVENTEPEFFWLPNYIETVLSAAIWQPSTSATIANEFRTILDDAAARTGGDTAFVNWQLHDFSFRGMAGAAAAAASGAGHLLSFTGSDSLATIDWVRRYYPSEFGTDNGQVLGSIPATEHSVMCAGISESSELETFKRILDVHTNGNVSIVADTFDFWNVLLEILPALKSQIMARDGKVVIRPDSGDPADILCGTRSSPSIAHDKKPATIAEDPAYFGAVQILWELAGGTVNDAGYKVVDGHFGLIYGDSITMDRARDITERLEALGFAAGNVVFGVGSYTYQYVTRDTFSSAIKATWAMIDGEEHNLLKDPVTDSGMKKSATGRLAVTRDKGGELVLIEKATAQEEADSLLEPVWADGRFLRTQSFNDVRAVLGNLR</sequence>
<evidence type="ECO:0000256" key="6">
    <source>
        <dbReference type="ARBA" id="ARBA00035024"/>
    </source>
</evidence>
<feature type="domain" description="Nicotinate/nicotinamide phosphoribosyltransferase" evidence="9">
    <location>
        <begin position="203"/>
        <end position="470"/>
    </location>
</feature>
<keyword evidence="4 11" id="KW-0808">Transferase</keyword>
<protein>
    <recommendedName>
        <fullName evidence="7">Nicotinamide phosphoribosyltransferase</fullName>
        <ecNumber evidence="6">2.4.2.12</ecNumber>
    </recommendedName>
</protein>